<keyword evidence="7 13" id="KW-0482">Metalloprotease</keyword>
<evidence type="ECO:0000256" key="6">
    <source>
        <dbReference type="ARBA" id="ARBA00022833"/>
    </source>
</evidence>
<organism evidence="13 14">
    <name type="scientific">Lithospermum erythrorhizon</name>
    <name type="common">Purple gromwell</name>
    <name type="synonym">Lithospermum officinale var. erythrorhizon</name>
    <dbReference type="NCBI Taxonomy" id="34254"/>
    <lineage>
        <taxon>Eukaryota</taxon>
        <taxon>Viridiplantae</taxon>
        <taxon>Streptophyta</taxon>
        <taxon>Embryophyta</taxon>
        <taxon>Tracheophyta</taxon>
        <taxon>Spermatophyta</taxon>
        <taxon>Magnoliopsida</taxon>
        <taxon>eudicotyledons</taxon>
        <taxon>Gunneridae</taxon>
        <taxon>Pentapetalae</taxon>
        <taxon>asterids</taxon>
        <taxon>lamiids</taxon>
        <taxon>Boraginales</taxon>
        <taxon>Boraginaceae</taxon>
        <taxon>Boraginoideae</taxon>
        <taxon>Lithospermeae</taxon>
        <taxon>Lithospermum</taxon>
    </lineage>
</organism>
<keyword evidence="5" id="KW-0378">Hydrolase</keyword>
<dbReference type="GO" id="GO:0030198">
    <property type="term" value="P:extracellular matrix organization"/>
    <property type="evidence" value="ECO:0007669"/>
    <property type="project" value="TreeGrafter"/>
</dbReference>
<evidence type="ECO:0000256" key="8">
    <source>
        <dbReference type="ARBA" id="ARBA00023145"/>
    </source>
</evidence>
<dbReference type="InterPro" id="IPR024079">
    <property type="entry name" value="MetalloPept_cat_dom_sf"/>
</dbReference>
<feature type="binding site" evidence="11">
    <location>
        <position position="253"/>
    </location>
    <ligand>
        <name>Ca(2+)</name>
        <dbReference type="ChEBI" id="CHEBI:29108"/>
        <label>3</label>
    </ligand>
</feature>
<feature type="binding site" evidence="11">
    <location>
        <position position="283"/>
    </location>
    <ligand>
        <name>Zn(2+)</name>
        <dbReference type="ChEBI" id="CHEBI:29105"/>
        <label>2</label>
        <note>catalytic</note>
    </ligand>
</feature>
<keyword evidence="9" id="KW-0325">Glycoprotein</keyword>
<evidence type="ECO:0000256" key="9">
    <source>
        <dbReference type="ARBA" id="ARBA00023180"/>
    </source>
</evidence>
<name>A0AAV3Q6Q0_LITER</name>
<dbReference type="EMBL" id="BAABME010035496">
    <property type="protein sequence ID" value="GAA0159086.1"/>
    <property type="molecule type" value="Genomic_DNA"/>
</dbReference>
<feature type="binding site" evidence="11">
    <location>
        <position position="226"/>
    </location>
    <ligand>
        <name>Zn(2+)</name>
        <dbReference type="ChEBI" id="CHEBI:29105"/>
        <label>1</label>
    </ligand>
</feature>
<dbReference type="PRINTS" id="PR00138">
    <property type="entry name" value="MATRIXIN"/>
</dbReference>
<dbReference type="SMART" id="SM00235">
    <property type="entry name" value="ZnMc"/>
    <property type="match status" value="1"/>
</dbReference>
<evidence type="ECO:0000256" key="7">
    <source>
        <dbReference type="ARBA" id="ARBA00023049"/>
    </source>
</evidence>
<dbReference type="Pfam" id="PF01471">
    <property type="entry name" value="PG_binding_1"/>
    <property type="match status" value="1"/>
</dbReference>
<evidence type="ECO:0000259" key="12">
    <source>
        <dbReference type="SMART" id="SM00235"/>
    </source>
</evidence>
<dbReference type="GO" id="GO:0008270">
    <property type="term" value="F:zinc ion binding"/>
    <property type="evidence" value="ECO:0007669"/>
    <property type="project" value="InterPro"/>
</dbReference>
<dbReference type="InterPro" id="IPR036365">
    <property type="entry name" value="PGBD-like_sf"/>
</dbReference>
<feature type="domain" description="Peptidase metallopeptidase" evidence="12">
    <location>
        <begin position="157"/>
        <end position="324"/>
    </location>
</feature>
<feature type="binding site" evidence="11">
    <location>
        <position position="180"/>
    </location>
    <ligand>
        <name>Ca(2+)</name>
        <dbReference type="ChEBI" id="CHEBI:29108"/>
        <label>1</label>
    </ligand>
</feature>
<accession>A0AAV3Q6Q0</accession>
<evidence type="ECO:0000256" key="4">
    <source>
        <dbReference type="ARBA" id="ARBA00022729"/>
    </source>
</evidence>
<evidence type="ECO:0000256" key="1">
    <source>
        <dbReference type="ARBA" id="ARBA00009614"/>
    </source>
</evidence>
<dbReference type="Gene3D" id="3.40.390.10">
    <property type="entry name" value="Collagenase (Catalytic Domain)"/>
    <property type="match status" value="1"/>
</dbReference>
<dbReference type="InterPro" id="IPR001818">
    <property type="entry name" value="Pept_M10_metallopeptidase"/>
</dbReference>
<dbReference type="FunFam" id="3.40.390.10:FF:000018">
    <property type="entry name" value="Metalloendoproteinase 1"/>
    <property type="match status" value="1"/>
</dbReference>
<keyword evidence="11" id="KW-0106">Calcium</keyword>
<dbReference type="InterPro" id="IPR033739">
    <property type="entry name" value="M10A_MMP"/>
</dbReference>
<comment type="similarity">
    <text evidence="1">Belongs to the peptidase M10A family. Matrix metalloproteinases (MMPs) subfamily.</text>
</comment>
<feature type="active site" evidence="10">
    <location>
        <position position="280"/>
    </location>
</feature>
<dbReference type="GO" id="GO:0031012">
    <property type="term" value="C:extracellular matrix"/>
    <property type="evidence" value="ECO:0007669"/>
    <property type="project" value="InterPro"/>
</dbReference>
<proteinExistence type="inferred from homology"/>
<feature type="binding site" evidence="11">
    <location>
        <position position="279"/>
    </location>
    <ligand>
        <name>Zn(2+)</name>
        <dbReference type="ChEBI" id="CHEBI:29105"/>
        <label>2</label>
        <note>catalytic</note>
    </ligand>
</feature>
<feature type="binding site" evidence="11">
    <location>
        <position position="234"/>
    </location>
    <ligand>
        <name>Ca(2+)</name>
        <dbReference type="ChEBI" id="CHEBI:29108"/>
        <label>3</label>
    </ligand>
</feature>
<keyword evidence="8" id="KW-0865">Zymogen</keyword>
<dbReference type="InterPro" id="IPR021190">
    <property type="entry name" value="Pept_M10A"/>
</dbReference>
<dbReference type="InterPro" id="IPR006026">
    <property type="entry name" value="Peptidase_Metallo"/>
</dbReference>
<feature type="binding site" evidence="11">
    <location>
        <position position="289"/>
    </location>
    <ligand>
        <name>Zn(2+)</name>
        <dbReference type="ChEBI" id="CHEBI:29105"/>
        <label>2</label>
        <note>catalytic</note>
    </ligand>
</feature>
<comment type="caution">
    <text evidence="13">The sequence shown here is derived from an EMBL/GenBank/DDBJ whole genome shotgun (WGS) entry which is preliminary data.</text>
</comment>
<feature type="binding site" evidence="11">
    <location>
        <position position="256"/>
    </location>
    <ligand>
        <name>Ca(2+)</name>
        <dbReference type="ChEBI" id="CHEBI:29108"/>
        <label>1</label>
    </ligand>
</feature>
<keyword evidence="3 11" id="KW-0479">Metal-binding</keyword>
<protein>
    <submittedName>
        <fullName evidence="13">Metalloprotease</fullName>
    </submittedName>
</protein>
<dbReference type="GO" id="GO:0006508">
    <property type="term" value="P:proteolysis"/>
    <property type="evidence" value="ECO:0007669"/>
    <property type="project" value="UniProtKB-KW"/>
</dbReference>
<reference evidence="13 14" key="1">
    <citation type="submission" date="2024-01" db="EMBL/GenBank/DDBJ databases">
        <title>The complete chloroplast genome sequence of Lithospermum erythrorhizon: insights into the phylogenetic relationship among Boraginaceae species and the maternal lineages of purple gromwells.</title>
        <authorList>
            <person name="Okada T."/>
            <person name="Watanabe K."/>
        </authorList>
    </citation>
    <scope>NUCLEOTIDE SEQUENCE [LARGE SCALE GENOMIC DNA]</scope>
</reference>
<keyword evidence="2" id="KW-0645">Protease</keyword>
<gene>
    <name evidence="13" type="ORF">LIER_43468</name>
</gene>
<evidence type="ECO:0000256" key="3">
    <source>
        <dbReference type="ARBA" id="ARBA00022723"/>
    </source>
</evidence>
<dbReference type="Pfam" id="PF00413">
    <property type="entry name" value="Peptidase_M10"/>
    <property type="match status" value="1"/>
</dbReference>
<feature type="binding site" evidence="11">
    <location>
        <position position="228"/>
    </location>
    <ligand>
        <name>Zn(2+)</name>
        <dbReference type="ChEBI" id="CHEBI:29105"/>
        <label>1</label>
    </ligand>
</feature>
<dbReference type="AlphaFoldDB" id="A0AAV3Q6Q0"/>
<dbReference type="PANTHER" id="PTHR10201:SF249">
    <property type="entry name" value="METALLOENDOPROTEINASE 1-MMP"/>
    <property type="match status" value="1"/>
</dbReference>
<dbReference type="CDD" id="cd04278">
    <property type="entry name" value="ZnMc_MMP"/>
    <property type="match status" value="1"/>
</dbReference>
<feature type="binding site" evidence="11">
    <location>
        <position position="241"/>
    </location>
    <ligand>
        <name>Zn(2+)</name>
        <dbReference type="ChEBI" id="CHEBI:29105"/>
        <label>1</label>
    </ligand>
</feature>
<comment type="cofactor">
    <cofactor evidence="11">
        <name>Zn(2+)</name>
        <dbReference type="ChEBI" id="CHEBI:29105"/>
    </cofactor>
    <text evidence="11">Binds 2 Zn(2+) ions per subunit.</text>
</comment>
<keyword evidence="14" id="KW-1185">Reference proteome</keyword>
<dbReference type="SUPFAM" id="SSF55486">
    <property type="entry name" value="Metalloproteases ('zincins'), catalytic domain"/>
    <property type="match status" value="1"/>
</dbReference>
<dbReference type="Proteomes" id="UP001454036">
    <property type="component" value="Unassembled WGS sequence"/>
</dbReference>
<dbReference type="InterPro" id="IPR002477">
    <property type="entry name" value="Peptidoglycan-bd-like"/>
</dbReference>
<feature type="binding site" description="in inhibited form" evidence="11">
    <location>
        <position position="135"/>
    </location>
    <ligand>
        <name>Zn(2+)</name>
        <dbReference type="ChEBI" id="CHEBI:29105"/>
        <label>2</label>
        <note>catalytic</note>
    </ligand>
</feature>
<evidence type="ECO:0000256" key="11">
    <source>
        <dbReference type="PIRSR" id="PIRSR621190-2"/>
    </source>
</evidence>
<evidence type="ECO:0000256" key="5">
    <source>
        <dbReference type="ARBA" id="ARBA00022801"/>
    </source>
</evidence>
<dbReference type="GO" id="GO:0030574">
    <property type="term" value="P:collagen catabolic process"/>
    <property type="evidence" value="ECO:0007669"/>
    <property type="project" value="TreeGrafter"/>
</dbReference>
<dbReference type="GO" id="GO:0004222">
    <property type="term" value="F:metalloendopeptidase activity"/>
    <property type="evidence" value="ECO:0007669"/>
    <property type="project" value="InterPro"/>
</dbReference>
<keyword evidence="4" id="KW-0732">Signal</keyword>
<evidence type="ECO:0000313" key="13">
    <source>
        <dbReference type="EMBL" id="GAA0159086.1"/>
    </source>
</evidence>
<dbReference type="PANTHER" id="PTHR10201">
    <property type="entry name" value="MATRIX METALLOPROTEINASE"/>
    <property type="match status" value="1"/>
</dbReference>
<evidence type="ECO:0000256" key="2">
    <source>
        <dbReference type="ARBA" id="ARBA00022670"/>
    </source>
</evidence>
<feature type="binding site" evidence="11">
    <location>
        <position position="216"/>
    </location>
    <ligand>
        <name>Ca(2+)</name>
        <dbReference type="ChEBI" id="CHEBI:29108"/>
        <label>2</label>
    </ligand>
</feature>
<dbReference type="SUPFAM" id="SSF47090">
    <property type="entry name" value="PGBD-like"/>
    <property type="match status" value="1"/>
</dbReference>
<feature type="binding site" evidence="11">
    <location>
        <position position="256"/>
    </location>
    <ligand>
        <name>Ca(2+)</name>
        <dbReference type="ChEBI" id="CHEBI:29108"/>
        <label>3</label>
    </ligand>
</feature>
<feature type="binding site" evidence="11">
    <location>
        <position position="251"/>
    </location>
    <ligand>
        <name>Zn(2+)</name>
        <dbReference type="ChEBI" id="CHEBI:29105"/>
        <label>1</label>
    </ligand>
</feature>
<feature type="binding site" evidence="11">
    <location>
        <position position="297"/>
    </location>
    <ligand>
        <name>Zn(2+)</name>
        <dbReference type="ChEBI" id="CHEBI:29105"/>
        <label>2</label>
        <note>catalytic</note>
    </ligand>
</feature>
<comment type="cofactor">
    <cofactor evidence="11">
        <name>Ca(2+)</name>
        <dbReference type="ChEBI" id="CHEBI:29108"/>
    </cofactor>
    <text evidence="11">Can bind about 5 Ca(2+) ions per subunit.</text>
</comment>
<evidence type="ECO:0000256" key="10">
    <source>
        <dbReference type="PIRSR" id="PIRSR621190-1"/>
    </source>
</evidence>
<sequence>MFPSFFIDSNIIVYALLFLFLFPPFTFPARNKHHNELLTEITAAVENTTWHSFLRFLDAEKGNQINGMSELKKYLQRFGYLDQNYPNLDGNNLNFNDIFDDKFESALEKYQTNLGLKKTGKLNIETMQSIMSPRCGVSDNSHNTLVHVTQHYSYFSGEPRWTRNTPMTLKYAFLPNQTIDYLPLPDIKTTFRRAFSRWSDVIPVNFKETEVVAKADIKIGFYGGDHGDGEAFDGVLGILAHSFSPENGRLHLDSAETWAVDFDKQRSKRAIDLESVATHEIGHILGLAHSSVKEAVMYPTISPRSRKVDLRIDDVEGVQALYGSNPNFSYTSLLESEHSDGWRIDFNGRGSSKWMITFSMVVLLVVSFIL</sequence>
<feature type="binding site" evidence="11">
    <location>
        <position position="233"/>
    </location>
    <ligand>
        <name>Ca(2+)</name>
        <dbReference type="ChEBI" id="CHEBI:29108"/>
        <label>3</label>
    </ligand>
</feature>
<evidence type="ECO:0000313" key="14">
    <source>
        <dbReference type="Proteomes" id="UP001454036"/>
    </source>
</evidence>
<keyword evidence="6 11" id="KW-0862">Zinc</keyword>